<comment type="caution">
    <text evidence="3">The sequence shown here is derived from an EMBL/GenBank/DDBJ whole genome shotgun (WGS) entry which is preliminary data.</text>
</comment>
<feature type="region of interest" description="Disordered" evidence="1">
    <location>
        <begin position="1"/>
        <end position="177"/>
    </location>
</feature>
<dbReference type="GO" id="GO:0003682">
    <property type="term" value="F:chromatin binding"/>
    <property type="evidence" value="ECO:0007669"/>
    <property type="project" value="InterPro"/>
</dbReference>
<keyword evidence="4" id="KW-1185">Reference proteome</keyword>
<feature type="compositionally biased region" description="Acidic residues" evidence="1">
    <location>
        <begin position="48"/>
        <end position="67"/>
    </location>
</feature>
<feature type="compositionally biased region" description="Low complexity" evidence="1">
    <location>
        <begin position="12"/>
        <end position="26"/>
    </location>
</feature>
<reference evidence="3" key="1">
    <citation type="submission" date="2020-04" db="EMBL/GenBank/DDBJ databases">
        <title>Analysis of mating type loci in Filobasidium floriforme.</title>
        <authorList>
            <person name="Nowrousian M."/>
        </authorList>
    </citation>
    <scope>NUCLEOTIDE SEQUENCE</scope>
    <source>
        <strain evidence="3">CBS 6242</strain>
    </source>
</reference>
<name>A0A8K0JK61_9TREE</name>
<sequence length="333" mass="37471">MSSRRSGHLIVSRNNNRTKNNSTATAPARASKRQCVREDINYAPVALVEEEDQRDEDEYEEEDDEEAPAPAASKRRGRPLGSTKRKAPASEDGIEDQLQPEPKKGRGRPRKGAVAAVGVKGAQKARAKGVGKKQAQVESEDEVRSDEEEEQQADEEREEEQEIEDEDPLPTPEELMDKRRFHSYSKFKLPADSEDDTADDLTFAVGKTVALRAPPGTKTEWLARIDYIAAANQALVYCLVTWFYLPAQLREVGIPTIGRPKVLKGEVYLSDHREVIETSTVDSHVQIDFHPNYLPAKSDYFYRKQVVTKAETHKELGGKGRFYKPYIADVSEE</sequence>
<dbReference type="AlphaFoldDB" id="A0A8K0JK61"/>
<dbReference type="InterPro" id="IPR001025">
    <property type="entry name" value="BAH_dom"/>
</dbReference>
<feature type="compositionally biased region" description="Low complexity" evidence="1">
    <location>
        <begin position="112"/>
        <end position="122"/>
    </location>
</feature>
<dbReference type="EMBL" id="JABELV010000234">
    <property type="protein sequence ID" value="KAG7527746.1"/>
    <property type="molecule type" value="Genomic_DNA"/>
</dbReference>
<organism evidence="3 4">
    <name type="scientific">Filobasidium floriforme</name>
    <dbReference type="NCBI Taxonomy" id="5210"/>
    <lineage>
        <taxon>Eukaryota</taxon>
        <taxon>Fungi</taxon>
        <taxon>Dikarya</taxon>
        <taxon>Basidiomycota</taxon>
        <taxon>Agaricomycotina</taxon>
        <taxon>Tremellomycetes</taxon>
        <taxon>Filobasidiales</taxon>
        <taxon>Filobasidiaceae</taxon>
        <taxon>Filobasidium</taxon>
    </lineage>
</organism>
<evidence type="ECO:0000313" key="4">
    <source>
        <dbReference type="Proteomes" id="UP000812966"/>
    </source>
</evidence>
<dbReference type="InterPro" id="IPR043151">
    <property type="entry name" value="BAH_sf"/>
</dbReference>
<evidence type="ECO:0000313" key="3">
    <source>
        <dbReference type="EMBL" id="KAG7527746.1"/>
    </source>
</evidence>
<dbReference type="PROSITE" id="PS51038">
    <property type="entry name" value="BAH"/>
    <property type="match status" value="1"/>
</dbReference>
<protein>
    <recommendedName>
        <fullName evidence="2">BAH domain-containing protein</fullName>
    </recommendedName>
</protein>
<proteinExistence type="predicted"/>
<evidence type="ECO:0000256" key="1">
    <source>
        <dbReference type="SAM" id="MobiDB-lite"/>
    </source>
</evidence>
<dbReference type="Proteomes" id="UP000812966">
    <property type="component" value="Unassembled WGS sequence"/>
</dbReference>
<feature type="compositionally biased region" description="Acidic residues" evidence="1">
    <location>
        <begin position="138"/>
        <end position="168"/>
    </location>
</feature>
<feature type="domain" description="BAH" evidence="2">
    <location>
        <begin position="201"/>
        <end position="333"/>
    </location>
</feature>
<dbReference type="Gene3D" id="2.30.30.490">
    <property type="match status" value="1"/>
</dbReference>
<evidence type="ECO:0000259" key="2">
    <source>
        <dbReference type="PROSITE" id="PS51038"/>
    </source>
</evidence>
<gene>
    <name evidence="3" type="ORF">FFLO_06627</name>
</gene>
<accession>A0A8K0JK61</accession>
<feature type="compositionally biased region" description="Basic residues" evidence="1">
    <location>
        <begin position="73"/>
        <end position="87"/>
    </location>
</feature>